<accession>G2NXF7</accession>
<dbReference type="KEGG" id="svl:Strvi_8467"/>
<dbReference type="eggNOG" id="COG0582">
    <property type="taxonomic scope" value="Bacteria"/>
</dbReference>
<name>G2NXF7_STRV4</name>
<dbReference type="EMBL" id="CP002994">
    <property type="protein sequence ID" value="AEM87777.1"/>
    <property type="molecule type" value="Genomic_DNA"/>
</dbReference>
<dbReference type="GO" id="GO:0006310">
    <property type="term" value="P:DNA recombination"/>
    <property type="evidence" value="ECO:0007669"/>
    <property type="project" value="UniProtKB-KW"/>
</dbReference>
<dbReference type="KEGG" id="svl:Strvi_9370"/>
<evidence type="ECO:0000256" key="1">
    <source>
        <dbReference type="ARBA" id="ARBA00023172"/>
    </source>
</evidence>
<dbReference type="EMBL" id="CP002994">
    <property type="protein sequence ID" value="AEM82317.1"/>
    <property type="molecule type" value="Genomic_DNA"/>
</dbReference>
<dbReference type="Proteomes" id="UP000008703">
    <property type="component" value="Plasmid pSTRVI01"/>
</dbReference>
<geneLocation type="plasmid" evidence="4 5">
    <name>pSTRVI01</name>
</geneLocation>
<keyword evidence="5" id="KW-1185">Reference proteome</keyword>
<keyword evidence="4" id="KW-0614">Plasmid</keyword>
<dbReference type="SUPFAM" id="SSF56349">
    <property type="entry name" value="DNA breaking-rejoining enzymes"/>
    <property type="match status" value="1"/>
</dbReference>
<organism evidence="3 5">
    <name type="scientific">Streptomyces violaceusniger (strain Tu 4113)</name>
    <dbReference type="NCBI Taxonomy" id="653045"/>
    <lineage>
        <taxon>Bacteria</taxon>
        <taxon>Bacillati</taxon>
        <taxon>Actinomycetota</taxon>
        <taxon>Actinomycetes</taxon>
        <taxon>Kitasatosporales</taxon>
        <taxon>Streptomycetaceae</taxon>
        <taxon>Streptomyces</taxon>
        <taxon>Streptomyces violaceusniger group</taxon>
    </lineage>
</organism>
<reference evidence="3 5" key="1">
    <citation type="submission" date="2011-08" db="EMBL/GenBank/DDBJ databases">
        <title>Complete sequence of chromosome of Streptomyces violaceusniger Tu 4113.</title>
        <authorList>
            <consortium name="US DOE Joint Genome Institute"/>
            <person name="Lucas S."/>
            <person name="Han J."/>
            <person name="Lapidus A."/>
            <person name="Cheng J.-F."/>
            <person name="Goodwin L."/>
            <person name="Pitluck S."/>
            <person name="Peters L."/>
            <person name="Ivanova N."/>
            <person name="Daligault H."/>
            <person name="Detter J.C."/>
            <person name="Han C."/>
            <person name="Tapia R."/>
            <person name="Land M."/>
            <person name="Hauser L."/>
            <person name="Kyrpides N."/>
            <person name="Ivanova N."/>
            <person name="Pagani I."/>
            <person name="Hagen A."/>
            <person name="Katz L."/>
            <person name="Fiedler H.-P."/>
            <person name="Keasling J."/>
            <person name="Fortman J."/>
            <person name="Woyke T."/>
        </authorList>
    </citation>
    <scope>NUCLEOTIDE SEQUENCE [LARGE SCALE GENOMIC DNA]</scope>
    <source>
        <strain evidence="3">Tu 4113</strain>
        <strain evidence="5">Tu 4133</strain>
    </source>
</reference>
<evidence type="ECO:0000313" key="5">
    <source>
        <dbReference type="Proteomes" id="UP000008703"/>
    </source>
</evidence>
<evidence type="ECO:0000313" key="2">
    <source>
        <dbReference type="EMBL" id="AEM82317.1"/>
    </source>
</evidence>
<protein>
    <submittedName>
        <fullName evidence="3">Integrase family protein</fullName>
    </submittedName>
</protein>
<dbReference type="InterPro" id="IPR013762">
    <property type="entry name" value="Integrase-like_cat_sf"/>
</dbReference>
<keyword evidence="1" id="KW-0233">DNA recombination</keyword>
<reference evidence="4 5" key="2">
    <citation type="submission" date="2011-08" db="EMBL/GenBank/DDBJ databases">
        <title>Complete sequence of plasmid 1 of Streptomyces violaceusniger Tu 4113.</title>
        <authorList>
            <consortium name="US DOE Joint Genome Institute"/>
            <person name="Lucas S."/>
            <person name="Han J."/>
            <person name="Lapidus A."/>
            <person name="Cheng J.-F."/>
            <person name="Goodwin L."/>
            <person name="Pitluck S."/>
            <person name="Peters L."/>
            <person name="Ivanova N."/>
            <person name="Daligault H."/>
            <person name="Detter J.C."/>
            <person name="Han C."/>
            <person name="Tapia R."/>
            <person name="Land M."/>
            <person name="Hauser L."/>
            <person name="Kyrpides N."/>
            <person name="Ivanova N."/>
            <person name="Pagani I."/>
            <person name="Hagen A."/>
            <person name="Katz L."/>
            <person name="Fiedler H.-P."/>
            <person name="Keasling J."/>
            <person name="Fortman J."/>
            <person name="Woyke T."/>
        </authorList>
    </citation>
    <scope>NUCLEOTIDE SEQUENCE [LARGE SCALE GENOMIC DNA]</scope>
    <source>
        <strain evidence="4">Tu 4113</strain>
        <strain evidence="5">Tu 4133</strain>
        <plasmid evidence="4 5">pSTRVI01</plasmid>
    </source>
</reference>
<dbReference type="AlphaFoldDB" id="G2NXF7"/>
<evidence type="ECO:0000313" key="3">
    <source>
        <dbReference type="EMBL" id="AEM87777.1"/>
    </source>
</evidence>
<gene>
    <name evidence="2" type="ORF">Strvi_2601</name>
    <name evidence="3" type="ORF">Strvi_8467</name>
    <name evidence="4" type="ORF">Strvi_9370</name>
</gene>
<proteinExistence type="predicted"/>
<dbReference type="InterPro" id="IPR011010">
    <property type="entry name" value="DNA_brk_join_enz"/>
</dbReference>
<dbReference type="KEGG" id="svl:Strvi_2601"/>
<dbReference type="RefSeq" id="WP_014043568.1">
    <property type="nucleotide sequence ID" value="NC_015951.1"/>
</dbReference>
<dbReference type="Proteomes" id="UP000008703">
    <property type="component" value="Chromosome"/>
</dbReference>
<dbReference type="EMBL" id="CP002995">
    <property type="protein sequence ID" value="AEM88633.1"/>
    <property type="molecule type" value="Genomic_DNA"/>
</dbReference>
<dbReference type="GO" id="GO:0003677">
    <property type="term" value="F:DNA binding"/>
    <property type="evidence" value="ECO:0007669"/>
    <property type="project" value="InterPro"/>
</dbReference>
<sequence length="723" mass="79139">MTTAHASSPALAGRRPFHGLPVIETAGLRREPGSPRPVFDQDVWDLTGLADAPVVMSAHRKILDFTAIINPRWRQVAREYLMARMAPLHPDVAVLPQAFRTPLNPNSLWSELKHLALWFNHLTAVGITSLSQVRQHHCDVYLAAASRSATDPDRLLSPATTVAMVRIPQFLVLYTEILSDCYQPGFTPWPGRSADEVTGYVRSDENRVPPVPDTLLRPLLANCLYLLETIGPLLVAEAAVARAADQREAASRRGLLVTEVDGLREVIERRRETGLAAARAADATVTQRLKRGWDAGDPLLHMSWHPLVVQAAGAMGHRRDLERLRPELERWVSECGLQQPWCRDAALVSRPDDGTPVPWALPMARHQLDVTVHAVTSAAYFLTSALSGMRSSELAELTSNCRQQEQRPGGGTRYRLVSRRIKGEVFGGTEDAWVVTEDVHLAIATAEALTGAAPGERLFAKASNNSNSRYTALRAWVNGEYGQRLGLEPIPDGPVNPRALRRTLAMAIAQRPHGLMAVKLHLKHASVATAEGYAARPGGHQAAFAAEVAAEEEAEHLRLTVAAYEDYQRGILPSGQGARDLIGAFRAVDQVLGRHDAGPVTVIDDRRVERVLKAKAKTLHLGVGNYCWFSDPGKALCLKIAGTPDAAEPLMGMCDSARCPQATHHPQHRQIWAEHADSTRAVFLGNPRLSKPERARAQAAFDRATRIVADIDAAGHPDEEPRS</sequence>
<dbReference type="HOGENOM" id="CLU_382095_0_0_11"/>
<dbReference type="GO" id="GO:0015074">
    <property type="term" value="P:DNA integration"/>
    <property type="evidence" value="ECO:0007669"/>
    <property type="project" value="InterPro"/>
</dbReference>
<evidence type="ECO:0000313" key="4">
    <source>
        <dbReference type="EMBL" id="AEM88633.1"/>
    </source>
</evidence>
<dbReference type="Gene3D" id="1.10.443.10">
    <property type="entry name" value="Intergrase catalytic core"/>
    <property type="match status" value="1"/>
</dbReference>